<sequence>MGPFKAIQEFHPWLRDDFKPADDLVNLNVEEDAALRETIPQQDGPWPPPVFTHGDLSASNVLVEGDKITGIIDWETSGWYPQYWEYTSA</sequence>
<dbReference type="InterPro" id="IPR002575">
    <property type="entry name" value="Aminoglycoside_PTrfase"/>
</dbReference>
<comment type="catalytic activity">
    <reaction evidence="3">
        <text>L-seryl-[protein] + ATP = O-phospho-L-seryl-[protein] + ADP + H(+)</text>
        <dbReference type="Rhea" id="RHEA:17989"/>
        <dbReference type="Rhea" id="RHEA-COMP:9863"/>
        <dbReference type="Rhea" id="RHEA-COMP:11604"/>
        <dbReference type="ChEBI" id="CHEBI:15378"/>
        <dbReference type="ChEBI" id="CHEBI:29999"/>
        <dbReference type="ChEBI" id="CHEBI:30616"/>
        <dbReference type="ChEBI" id="CHEBI:83421"/>
        <dbReference type="ChEBI" id="CHEBI:456216"/>
        <dbReference type="EC" id="2.7.11.1"/>
    </reaction>
</comment>
<dbReference type="SUPFAM" id="SSF56112">
    <property type="entry name" value="Protein kinase-like (PK-like)"/>
    <property type="match status" value="1"/>
</dbReference>
<gene>
    <name evidence="5" type="ORF">NKR19_g503</name>
</gene>
<accession>A0AA38W0V8</accession>
<evidence type="ECO:0000256" key="1">
    <source>
        <dbReference type="ARBA" id="ARBA00012513"/>
    </source>
</evidence>
<dbReference type="PANTHER" id="PTHR21310:SF55">
    <property type="entry name" value="AMINOGLYCOSIDE PHOSPHOTRANSFERASE DOMAIN-CONTAINING PROTEIN"/>
    <property type="match status" value="1"/>
</dbReference>
<dbReference type="PROSITE" id="PS00109">
    <property type="entry name" value="PROTEIN_KINASE_TYR"/>
    <property type="match status" value="1"/>
</dbReference>
<evidence type="ECO:0000259" key="4">
    <source>
        <dbReference type="Pfam" id="PF01636"/>
    </source>
</evidence>
<comment type="caution">
    <text evidence="5">The sequence shown here is derived from an EMBL/GenBank/DDBJ whole genome shotgun (WGS) entry which is preliminary data.</text>
</comment>
<proteinExistence type="predicted"/>
<dbReference type="EC" id="2.7.11.1" evidence="1"/>
<dbReference type="EMBL" id="JANBVN010000004">
    <property type="protein sequence ID" value="KAJ9165319.1"/>
    <property type="molecule type" value="Genomic_DNA"/>
</dbReference>
<dbReference type="Proteomes" id="UP001174691">
    <property type="component" value="Unassembled WGS sequence"/>
</dbReference>
<organism evidence="5 6">
    <name type="scientific">Coniochaeta hoffmannii</name>
    <dbReference type="NCBI Taxonomy" id="91930"/>
    <lineage>
        <taxon>Eukaryota</taxon>
        <taxon>Fungi</taxon>
        <taxon>Dikarya</taxon>
        <taxon>Ascomycota</taxon>
        <taxon>Pezizomycotina</taxon>
        <taxon>Sordariomycetes</taxon>
        <taxon>Sordariomycetidae</taxon>
        <taxon>Coniochaetales</taxon>
        <taxon>Coniochaetaceae</taxon>
        <taxon>Coniochaeta</taxon>
    </lineage>
</organism>
<evidence type="ECO:0000256" key="2">
    <source>
        <dbReference type="ARBA" id="ARBA00047899"/>
    </source>
</evidence>
<dbReference type="InterPro" id="IPR008266">
    <property type="entry name" value="Tyr_kinase_AS"/>
</dbReference>
<dbReference type="Gene3D" id="3.90.1200.10">
    <property type="match status" value="1"/>
</dbReference>
<dbReference type="InterPro" id="IPR011009">
    <property type="entry name" value="Kinase-like_dom_sf"/>
</dbReference>
<dbReference type="GO" id="GO:0004674">
    <property type="term" value="F:protein serine/threonine kinase activity"/>
    <property type="evidence" value="ECO:0007669"/>
    <property type="project" value="UniProtKB-EC"/>
</dbReference>
<keyword evidence="6" id="KW-1185">Reference proteome</keyword>
<feature type="domain" description="Aminoglycoside phosphotransferase" evidence="4">
    <location>
        <begin position="12"/>
        <end position="86"/>
    </location>
</feature>
<dbReference type="PANTHER" id="PTHR21310">
    <property type="entry name" value="AMINOGLYCOSIDE PHOSPHOTRANSFERASE-RELATED-RELATED"/>
    <property type="match status" value="1"/>
</dbReference>
<evidence type="ECO:0000313" key="5">
    <source>
        <dbReference type="EMBL" id="KAJ9165319.1"/>
    </source>
</evidence>
<name>A0AA38W0V8_9PEZI</name>
<comment type="catalytic activity">
    <reaction evidence="2">
        <text>L-threonyl-[protein] + ATP = O-phospho-L-threonyl-[protein] + ADP + H(+)</text>
        <dbReference type="Rhea" id="RHEA:46608"/>
        <dbReference type="Rhea" id="RHEA-COMP:11060"/>
        <dbReference type="Rhea" id="RHEA-COMP:11605"/>
        <dbReference type="ChEBI" id="CHEBI:15378"/>
        <dbReference type="ChEBI" id="CHEBI:30013"/>
        <dbReference type="ChEBI" id="CHEBI:30616"/>
        <dbReference type="ChEBI" id="CHEBI:61977"/>
        <dbReference type="ChEBI" id="CHEBI:456216"/>
        <dbReference type="EC" id="2.7.11.1"/>
    </reaction>
</comment>
<reference evidence="5" key="1">
    <citation type="submission" date="2022-07" db="EMBL/GenBank/DDBJ databases">
        <title>Fungi with potential for degradation of polypropylene.</title>
        <authorList>
            <person name="Gostincar C."/>
        </authorList>
    </citation>
    <scope>NUCLEOTIDE SEQUENCE</scope>
    <source>
        <strain evidence="5">EXF-13287</strain>
    </source>
</reference>
<dbReference type="Pfam" id="PF01636">
    <property type="entry name" value="APH"/>
    <property type="match status" value="1"/>
</dbReference>
<evidence type="ECO:0000256" key="3">
    <source>
        <dbReference type="ARBA" id="ARBA00048679"/>
    </source>
</evidence>
<evidence type="ECO:0000313" key="6">
    <source>
        <dbReference type="Proteomes" id="UP001174691"/>
    </source>
</evidence>
<dbReference type="AlphaFoldDB" id="A0AA38W0V8"/>
<dbReference type="InterPro" id="IPR051678">
    <property type="entry name" value="AGP_Transferase"/>
</dbReference>
<protein>
    <recommendedName>
        <fullName evidence="1">non-specific serine/threonine protein kinase</fullName>
        <ecNumber evidence="1">2.7.11.1</ecNumber>
    </recommendedName>
</protein>